<dbReference type="PANTHER" id="PTHR45695">
    <property type="entry name" value="LEUCOKININ RECEPTOR-RELATED"/>
    <property type="match status" value="1"/>
</dbReference>
<dbReference type="CDD" id="cd00637">
    <property type="entry name" value="7tm_classA_rhodopsin-like"/>
    <property type="match status" value="1"/>
</dbReference>
<dbReference type="InterPro" id="IPR017452">
    <property type="entry name" value="GPCR_Rhodpsn_7TM"/>
</dbReference>
<sequence>MATLSCVSPTASTLVGNTQGTPRKKHTAIHDLVRKSKVSPSSQHFSTRNSKDVIELENDLLRMVYAVMVTFIICYIPYQVQFLMIEFNVTAFRCWPHRYTFNRIVFTLTCLPSALHPLFYGLMSRFYKDAFVKLITACSFAENRQTCDPPFSYVVLKRPG</sequence>
<evidence type="ECO:0000313" key="11">
    <source>
        <dbReference type="Proteomes" id="UP001249851"/>
    </source>
</evidence>
<reference evidence="10" key="2">
    <citation type="journal article" date="2023" name="Science">
        <title>Genomic signatures of disease resistance in endangered staghorn corals.</title>
        <authorList>
            <person name="Vollmer S.V."/>
            <person name="Selwyn J.D."/>
            <person name="Despard B.A."/>
            <person name="Roesel C.L."/>
        </authorList>
    </citation>
    <scope>NUCLEOTIDE SEQUENCE</scope>
    <source>
        <strain evidence="10">K2</strain>
    </source>
</reference>
<dbReference type="GO" id="GO:0005886">
    <property type="term" value="C:plasma membrane"/>
    <property type="evidence" value="ECO:0007669"/>
    <property type="project" value="TreeGrafter"/>
</dbReference>
<dbReference type="Gene3D" id="1.20.1070.10">
    <property type="entry name" value="Rhodopsin 7-helix transmembrane proteins"/>
    <property type="match status" value="1"/>
</dbReference>
<feature type="transmembrane region" description="Helical" evidence="8">
    <location>
        <begin position="100"/>
        <end position="123"/>
    </location>
</feature>
<evidence type="ECO:0000256" key="1">
    <source>
        <dbReference type="ARBA" id="ARBA00004141"/>
    </source>
</evidence>
<dbReference type="SUPFAM" id="SSF81321">
    <property type="entry name" value="Family A G protein-coupled receptor-like"/>
    <property type="match status" value="1"/>
</dbReference>
<dbReference type="Proteomes" id="UP001249851">
    <property type="component" value="Unassembled WGS sequence"/>
</dbReference>
<feature type="domain" description="G-protein coupled receptors family 1 profile" evidence="9">
    <location>
        <begin position="1"/>
        <end position="120"/>
    </location>
</feature>
<comment type="subcellular location">
    <subcellularLocation>
        <location evidence="1">Membrane</location>
        <topology evidence="1">Multi-pass membrane protein</topology>
    </subcellularLocation>
</comment>
<reference evidence="10" key="1">
    <citation type="journal article" date="2023" name="G3 (Bethesda)">
        <title>Whole genome assembly and annotation of the endangered Caribbean coral Acropora cervicornis.</title>
        <authorList>
            <person name="Selwyn J.D."/>
            <person name="Vollmer S.V."/>
        </authorList>
    </citation>
    <scope>NUCLEOTIDE SEQUENCE</scope>
    <source>
        <strain evidence="10">K2</strain>
    </source>
</reference>
<comment type="caution">
    <text evidence="10">The sequence shown here is derived from an EMBL/GenBank/DDBJ whole genome shotgun (WGS) entry which is preliminary data.</text>
</comment>
<organism evidence="10 11">
    <name type="scientific">Acropora cervicornis</name>
    <name type="common">Staghorn coral</name>
    <dbReference type="NCBI Taxonomy" id="6130"/>
    <lineage>
        <taxon>Eukaryota</taxon>
        <taxon>Metazoa</taxon>
        <taxon>Cnidaria</taxon>
        <taxon>Anthozoa</taxon>
        <taxon>Hexacorallia</taxon>
        <taxon>Scleractinia</taxon>
        <taxon>Astrocoeniina</taxon>
        <taxon>Acroporidae</taxon>
        <taxon>Acropora</taxon>
    </lineage>
</organism>
<feature type="transmembrane region" description="Helical" evidence="8">
    <location>
        <begin position="60"/>
        <end position="80"/>
    </location>
</feature>
<evidence type="ECO:0000259" key="9">
    <source>
        <dbReference type="PROSITE" id="PS50262"/>
    </source>
</evidence>
<dbReference type="GO" id="GO:0004930">
    <property type="term" value="F:G protein-coupled receptor activity"/>
    <property type="evidence" value="ECO:0007669"/>
    <property type="project" value="UniProtKB-KW"/>
</dbReference>
<dbReference type="AlphaFoldDB" id="A0AAD9VH23"/>
<keyword evidence="11" id="KW-1185">Reference proteome</keyword>
<evidence type="ECO:0000256" key="2">
    <source>
        <dbReference type="ARBA" id="ARBA00022692"/>
    </source>
</evidence>
<dbReference type="EMBL" id="JARQWQ010000001">
    <property type="protein sequence ID" value="KAK2574189.1"/>
    <property type="molecule type" value="Genomic_DNA"/>
</dbReference>
<dbReference type="PANTHER" id="PTHR45695:SF9">
    <property type="entry name" value="LEUCOKININ RECEPTOR"/>
    <property type="match status" value="1"/>
</dbReference>
<keyword evidence="2 8" id="KW-0812">Transmembrane</keyword>
<name>A0AAD9VH23_ACRCE</name>
<gene>
    <name evidence="10" type="ORF">P5673_000324</name>
</gene>
<evidence type="ECO:0000256" key="7">
    <source>
        <dbReference type="ARBA" id="ARBA00023224"/>
    </source>
</evidence>
<accession>A0AAD9VH23</accession>
<evidence type="ECO:0000256" key="8">
    <source>
        <dbReference type="SAM" id="Phobius"/>
    </source>
</evidence>
<evidence type="ECO:0000256" key="5">
    <source>
        <dbReference type="ARBA" id="ARBA00023136"/>
    </source>
</evidence>
<evidence type="ECO:0000313" key="10">
    <source>
        <dbReference type="EMBL" id="KAK2574189.1"/>
    </source>
</evidence>
<evidence type="ECO:0000256" key="4">
    <source>
        <dbReference type="ARBA" id="ARBA00023040"/>
    </source>
</evidence>
<keyword evidence="4" id="KW-0297">G-protein coupled receptor</keyword>
<keyword evidence="6" id="KW-0675">Receptor</keyword>
<keyword evidence="7" id="KW-0807">Transducer</keyword>
<keyword evidence="5 8" id="KW-0472">Membrane</keyword>
<proteinExistence type="predicted"/>
<evidence type="ECO:0000256" key="3">
    <source>
        <dbReference type="ARBA" id="ARBA00022989"/>
    </source>
</evidence>
<protein>
    <recommendedName>
        <fullName evidence="9">G-protein coupled receptors family 1 profile domain-containing protein</fullName>
    </recommendedName>
</protein>
<keyword evidence="3 8" id="KW-1133">Transmembrane helix</keyword>
<evidence type="ECO:0000256" key="6">
    <source>
        <dbReference type="ARBA" id="ARBA00023170"/>
    </source>
</evidence>
<dbReference type="PROSITE" id="PS50262">
    <property type="entry name" value="G_PROTEIN_RECEP_F1_2"/>
    <property type="match status" value="1"/>
</dbReference>